<keyword evidence="2" id="KW-0520">NAD</keyword>
<evidence type="ECO:0000256" key="1">
    <source>
        <dbReference type="ARBA" id="ARBA00023002"/>
    </source>
</evidence>
<dbReference type="InterPro" id="IPR023027">
    <property type="entry name" value="Mannitol_DH_CS"/>
</dbReference>
<dbReference type="EC" id="1.1.1.67" evidence="5"/>
<dbReference type="SUPFAM" id="SSF48179">
    <property type="entry name" value="6-phosphogluconate dehydrogenase C-terminal domain-like"/>
    <property type="match status" value="1"/>
</dbReference>
<dbReference type="RefSeq" id="WP_038686013.1">
    <property type="nucleotide sequence ID" value="NZ_CP006986.1"/>
</dbReference>
<sequence length="485" mass="52637">MTERLQTLSGLAPTAMLPAYDRSRLKSGILHLGPGAFFRAHFAPFTDGALASAGGDWGIEVASLRTPDVADNLSAQNGLYTTLIRDTSGTTAEVVGSILKAHVAPRDPAGLLARLEDPAIRIVSMTVTEKAYGFDPATGGLDLKHPDIVADLANRHAPRGVIGYLVEGLARRRQKGIAPFTPLSCDNLPSNGAVLKRLVLEFTSRIDADLHRWIEANVPFPSTMVDRITPASTEATYADAERLTGRTDMAAIETEPFTQWVIEDHFANGRPAWEKVRGALMVEDVSAYEKMKLRMLNGAHSLLAYLGYIGGYEFIRDVMDDAALAALAYRHMHAAARTLDPVPGIDLDDYANELIARFANKAIAHRTYQIAMDGTQKLPQRLLEPACEALASGDRAETYAIAVAAWMRYAIGEHGNGERYELRDPRAGEIAALIAGVPRTGLALSAALFTLPGLFPAALTGNRAWTQDVSDKLEILIQDDRLPLF</sequence>
<proteinExistence type="predicted"/>
<evidence type="ECO:0000313" key="6">
    <source>
        <dbReference type="Proteomes" id="UP000027180"/>
    </source>
</evidence>
<dbReference type="GO" id="GO:0050086">
    <property type="term" value="F:mannitol 2-dehydrogenase activity"/>
    <property type="evidence" value="ECO:0007669"/>
    <property type="project" value="UniProtKB-EC"/>
</dbReference>
<reference evidence="5 6" key="1">
    <citation type="submission" date="2013-12" db="EMBL/GenBank/DDBJ databases">
        <title>Complete genome sequence of Rhizobium etli bv. mimosae IE4771.</title>
        <authorList>
            <person name="Bustos P."/>
            <person name="Santamaria R.I."/>
            <person name="Lozano L."/>
            <person name="Ormeno-Orrillo E."/>
            <person name="Rogel M.A."/>
            <person name="Romero D."/>
            <person name="Cevallos M.A."/>
            <person name="Martinez-Romero E."/>
            <person name="Gonzalez V."/>
        </authorList>
    </citation>
    <scope>NUCLEOTIDE SEQUENCE [LARGE SCALE GENOMIC DNA]</scope>
    <source>
        <strain evidence="5 6">IE4771</strain>
    </source>
</reference>
<dbReference type="AlphaFoldDB" id="A0A060HR18"/>
<dbReference type="KEGG" id="rei:IE4771_CH00103"/>
<name>A0A060HR18_RHIET</name>
<dbReference type="InterPro" id="IPR013328">
    <property type="entry name" value="6PGD_dom2"/>
</dbReference>
<dbReference type="Proteomes" id="UP000027180">
    <property type="component" value="Chromosome"/>
</dbReference>
<dbReference type="EMBL" id="CP006986">
    <property type="protein sequence ID" value="AIC25278.1"/>
    <property type="molecule type" value="Genomic_DNA"/>
</dbReference>
<evidence type="ECO:0000256" key="2">
    <source>
        <dbReference type="ARBA" id="ARBA00023027"/>
    </source>
</evidence>
<dbReference type="Pfam" id="PF01232">
    <property type="entry name" value="Mannitol_dh"/>
    <property type="match status" value="1"/>
</dbReference>
<protein>
    <submittedName>
        <fullName evidence="5">Mannitol dehydrogenase protein</fullName>
        <ecNumber evidence="5">1.1.1.67</ecNumber>
    </submittedName>
</protein>
<dbReference type="Gene3D" id="1.10.1040.10">
    <property type="entry name" value="N-(1-d-carboxylethyl)-l-norvaline Dehydrogenase, domain 2"/>
    <property type="match status" value="1"/>
</dbReference>
<dbReference type="PROSITE" id="PS00974">
    <property type="entry name" value="MANNITOL_DHGENASE"/>
    <property type="match status" value="1"/>
</dbReference>
<accession>A0A060HR18</accession>
<dbReference type="InterPro" id="IPR013118">
    <property type="entry name" value="Mannitol_DH_C"/>
</dbReference>
<organism evidence="5 6">
    <name type="scientific">Rhizobium etli bv. mimosae str. IE4771</name>
    <dbReference type="NCBI Taxonomy" id="1432050"/>
    <lineage>
        <taxon>Bacteria</taxon>
        <taxon>Pseudomonadati</taxon>
        <taxon>Pseudomonadota</taxon>
        <taxon>Alphaproteobacteria</taxon>
        <taxon>Hyphomicrobiales</taxon>
        <taxon>Rhizobiaceae</taxon>
        <taxon>Rhizobium/Agrobacterium group</taxon>
        <taxon>Rhizobium</taxon>
    </lineage>
</organism>
<dbReference type="OrthoDB" id="271711at2"/>
<dbReference type="GO" id="GO:0019594">
    <property type="term" value="P:mannitol metabolic process"/>
    <property type="evidence" value="ECO:0007669"/>
    <property type="project" value="InterPro"/>
</dbReference>
<feature type="domain" description="Mannitol dehydrogenase C-terminal" evidence="4">
    <location>
        <begin position="284"/>
        <end position="432"/>
    </location>
</feature>
<dbReference type="Gene3D" id="3.40.50.720">
    <property type="entry name" value="NAD(P)-binding Rossmann-like Domain"/>
    <property type="match status" value="1"/>
</dbReference>
<keyword evidence="1 5" id="KW-0560">Oxidoreductase</keyword>
<dbReference type="SUPFAM" id="SSF51735">
    <property type="entry name" value="NAD(P)-binding Rossmann-fold domains"/>
    <property type="match status" value="1"/>
</dbReference>
<dbReference type="PANTHER" id="PTHR43362:SF1">
    <property type="entry name" value="MANNITOL DEHYDROGENASE 2-RELATED"/>
    <property type="match status" value="1"/>
</dbReference>
<dbReference type="HOGENOM" id="CLU_027324_0_1_5"/>
<dbReference type="InterPro" id="IPR013131">
    <property type="entry name" value="Mannitol_DH_N"/>
</dbReference>
<dbReference type="Pfam" id="PF08125">
    <property type="entry name" value="Mannitol_dh_C"/>
    <property type="match status" value="1"/>
</dbReference>
<evidence type="ECO:0000313" key="5">
    <source>
        <dbReference type="EMBL" id="AIC25278.1"/>
    </source>
</evidence>
<dbReference type="InterPro" id="IPR000669">
    <property type="entry name" value="Mannitol_DH"/>
</dbReference>
<evidence type="ECO:0000259" key="3">
    <source>
        <dbReference type="Pfam" id="PF01232"/>
    </source>
</evidence>
<dbReference type="PRINTS" id="PR00084">
    <property type="entry name" value="MTLDHDRGNASE"/>
</dbReference>
<gene>
    <name evidence="5" type="ORF">IE4771_CH00103</name>
</gene>
<evidence type="ECO:0000259" key="4">
    <source>
        <dbReference type="Pfam" id="PF08125"/>
    </source>
</evidence>
<feature type="domain" description="Mannitol dehydrogenase N-terminal" evidence="3">
    <location>
        <begin position="28"/>
        <end position="275"/>
    </location>
</feature>
<dbReference type="InterPro" id="IPR050988">
    <property type="entry name" value="Mannitol_DH/Oxidoreductase"/>
</dbReference>
<dbReference type="InterPro" id="IPR008927">
    <property type="entry name" value="6-PGluconate_DH-like_C_sf"/>
</dbReference>
<dbReference type="InterPro" id="IPR036291">
    <property type="entry name" value="NAD(P)-bd_dom_sf"/>
</dbReference>
<dbReference type="PANTHER" id="PTHR43362">
    <property type="entry name" value="MANNITOL DEHYDROGENASE DSF1-RELATED"/>
    <property type="match status" value="1"/>
</dbReference>